<dbReference type="InterPro" id="IPR044492">
    <property type="entry name" value="P_typ_ATPase_HD_dom"/>
</dbReference>
<dbReference type="NCBIfam" id="TIGR01511">
    <property type="entry name" value="ATPase-IB1_Cu"/>
    <property type="match status" value="1"/>
</dbReference>
<evidence type="ECO:0000313" key="18">
    <source>
        <dbReference type="Proteomes" id="UP000198649"/>
    </source>
</evidence>
<dbReference type="InterPro" id="IPR027256">
    <property type="entry name" value="P-typ_ATPase_IB"/>
</dbReference>
<feature type="domain" description="Heavy metal binding" evidence="16">
    <location>
        <begin position="28"/>
        <end position="53"/>
    </location>
</feature>
<dbReference type="InterPro" id="IPR059000">
    <property type="entry name" value="ATPase_P-type_domA"/>
</dbReference>
<keyword evidence="10 13" id="KW-1133">Transmembrane helix</keyword>
<evidence type="ECO:0000256" key="5">
    <source>
        <dbReference type="ARBA" id="ARBA00022723"/>
    </source>
</evidence>
<dbReference type="CDD" id="cd02094">
    <property type="entry name" value="P-type_ATPase_Cu-like"/>
    <property type="match status" value="1"/>
</dbReference>
<evidence type="ECO:0000256" key="3">
    <source>
        <dbReference type="ARBA" id="ARBA00022475"/>
    </source>
</evidence>
<gene>
    <name evidence="17" type="ORF">SAMN05216561_12050</name>
</gene>
<keyword evidence="4 13" id="KW-0812">Transmembrane</keyword>
<dbReference type="InterPro" id="IPR018303">
    <property type="entry name" value="ATPase_P-typ_P_site"/>
</dbReference>
<keyword evidence="12 13" id="KW-0472">Membrane</keyword>
<dbReference type="SFLD" id="SFLDF00027">
    <property type="entry name" value="p-type_atpase"/>
    <property type="match status" value="1"/>
</dbReference>
<dbReference type="Proteomes" id="UP000198649">
    <property type="component" value="Unassembled WGS sequence"/>
</dbReference>
<dbReference type="InterPro" id="IPR008250">
    <property type="entry name" value="ATPase_P-typ_transduc_dom_A_sf"/>
</dbReference>
<dbReference type="FunFam" id="2.70.150.10:FF:000020">
    <property type="entry name" value="Copper-exporting P-type ATPase A"/>
    <property type="match status" value="1"/>
</dbReference>
<evidence type="ECO:0000256" key="6">
    <source>
        <dbReference type="ARBA" id="ARBA00022741"/>
    </source>
</evidence>
<dbReference type="InterPro" id="IPR023214">
    <property type="entry name" value="HAD_sf"/>
</dbReference>
<dbReference type="GO" id="GO:0043682">
    <property type="term" value="F:P-type divalent copper transporter activity"/>
    <property type="evidence" value="ECO:0007669"/>
    <property type="project" value="TreeGrafter"/>
</dbReference>
<feature type="domain" description="P-type ATPase A" evidence="15">
    <location>
        <begin position="213"/>
        <end position="313"/>
    </location>
</feature>
<feature type="transmembrane region" description="Helical" evidence="13">
    <location>
        <begin position="330"/>
        <end position="352"/>
    </location>
</feature>
<accession>A0A1I3PDU6</accession>
<dbReference type="STRING" id="1005945.SAMN05216561_12050"/>
<keyword evidence="5 13" id="KW-0479">Metal-binding</keyword>
<dbReference type="InterPro" id="IPR023299">
    <property type="entry name" value="ATPase_P-typ_cyto_dom_N"/>
</dbReference>
<feature type="transmembrane region" description="Helical" evidence="13">
    <location>
        <begin position="358"/>
        <end position="381"/>
    </location>
</feature>
<evidence type="ECO:0000256" key="14">
    <source>
        <dbReference type="SAM" id="MobiDB-lite"/>
    </source>
</evidence>
<keyword evidence="11" id="KW-0186">Copper</keyword>
<protein>
    <submittedName>
        <fullName evidence="17">Cu+-exporting ATPase</fullName>
    </submittedName>
</protein>
<evidence type="ECO:0000256" key="12">
    <source>
        <dbReference type="ARBA" id="ARBA00023136"/>
    </source>
</evidence>
<evidence type="ECO:0000259" key="16">
    <source>
        <dbReference type="Pfam" id="PF19335"/>
    </source>
</evidence>
<keyword evidence="7" id="KW-0813">Transport</keyword>
<dbReference type="GO" id="GO:0005507">
    <property type="term" value="F:copper ion binding"/>
    <property type="evidence" value="ECO:0007669"/>
    <property type="project" value="TreeGrafter"/>
</dbReference>
<dbReference type="Pfam" id="PF19335">
    <property type="entry name" value="HMBD"/>
    <property type="match status" value="1"/>
</dbReference>
<feature type="region of interest" description="Disordered" evidence="14">
    <location>
        <begin position="1"/>
        <end position="20"/>
    </location>
</feature>
<keyword evidence="9" id="KW-1278">Translocase</keyword>
<dbReference type="NCBIfam" id="TIGR01525">
    <property type="entry name" value="ATPase-IB_hvy"/>
    <property type="match status" value="1"/>
</dbReference>
<dbReference type="SUPFAM" id="SSF56784">
    <property type="entry name" value="HAD-like"/>
    <property type="match status" value="1"/>
</dbReference>
<dbReference type="InterPro" id="IPR023298">
    <property type="entry name" value="ATPase_P-typ_TM_dom_sf"/>
</dbReference>
<dbReference type="Pfam" id="PF00702">
    <property type="entry name" value="Hydrolase"/>
    <property type="match status" value="1"/>
</dbReference>
<dbReference type="SFLD" id="SFLDS00003">
    <property type="entry name" value="Haloacid_Dehalogenase"/>
    <property type="match status" value="1"/>
</dbReference>
<dbReference type="PRINTS" id="PR00943">
    <property type="entry name" value="CUATPASE"/>
</dbReference>
<evidence type="ECO:0000256" key="9">
    <source>
        <dbReference type="ARBA" id="ARBA00022967"/>
    </source>
</evidence>
<evidence type="ECO:0000256" key="13">
    <source>
        <dbReference type="RuleBase" id="RU362081"/>
    </source>
</evidence>
<reference evidence="17 18" key="1">
    <citation type="submission" date="2016-10" db="EMBL/GenBank/DDBJ databases">
        <authorList>
            <person name="de Groot N.N."/>
        </authorList>
    </citation>
    <scope>NUCLEOTIDE SEQUENCE [LARGE SCALE GENOMIC DNA]</scope>
    <source>
        <strain evidence="17 18">CGMCC 1.11156</strain>
    </source>
</reference>
<evidence type="ECO:0000256" key="4">
    <source>
        <dbReference type="ARBA" id="ARBA00022692"/>
    </source>
</evidence>
<proteinExistence type="inferred from homology"/>
<dbReference type="InterPro" id="IPR001757">
    <property type="entry name" value="P_typ_ATPase"/>
</dbReference>
<organism evidence="17 18">
    <name type="scientific">Nocardioides psychrotolerans</name>
    <dbReference type="NCBI Taxonomy" id="1005945"/>
    <lineage>
        <taxon>Bacteria</taxon>
        <taxon>Bacillati</taxon>
        <taxon>Actinomycetota</taxon>
        <taxon>Actinomycetes</taxon>
        <taxon>Propionibacteriales</taxon>
        <taxon>Nocardioidaceae</taxon>
        <taxon>Nocardioides</taxon>
    </lineage>
</organism>
<evidence type="ECO:0000313" key="17">
    <source>
        <dbReference type="EMBL" id="SFJ19642.1"/>
    </source>
</evidence>
<dbReference type="SFLD" id="SFLDG00002">
    <property type="entry name" value="C1.7:_P-type_atpase_like"/>
    <property type="match status" value="1"/>
</dbReference>
<evidence type="ECO:0000256" key="2">
    <source>
        <dbReference type="ARBA" id="ARBA00006024"/>
    </source>
</evidence>
<feature type="transmembrane region" description="Helical" evidence="13">
    <location>
        <begin position="73"/>
        <end position="93"/>
    </location>
</feature>
<dbReference type="GO" id="GO:0055070">
    <property type="term" value="P:copper ion homeostasis"/>
    <property type="evidence" value="ECO:0007669"/>
    <property type="project" value="TreeGrafter"/>
</dbReference>
<dbReference type="PANTHER" id="PTHR43520:SF8">
    <property type="entry name" value="P-TYPE CU(+) TRANSPORTER"/>
    <property type="match status" value="1"/>
</dbReference>
<sequence>MSSHHHTSHPAATTGPTAGVDGGAAVEYTCPMHPEIRQPGPGACPICGMALEPLTVTADTGPSAELVDMTRRFWIGLLLAVPVVILEMGMHFVPSAFEFVSARTATWIQLVLATPVVLWAGWPFFTRGWTSVRTMQLNMFTLIAMGTGVAWVFSVVATLAPGIFPDSFRDMGGTVDVYFEAAAVITVLVLLGQVLELRAREQTSGAIRALLDLTPKTARRIGTDDSEEEVTLDLVQIGDRLRVRPGEKVPVDGVVEDGRSSLDESLVTGESMPVSKSAGDAVIGGTLNQTGSLVVRAEKVGRDTMLARIVQMVADAQRSRAPIQRMADRVSGWFVPVVLGVAVIAAIVWGIVGPEPRLAHALIVAVAVLIIACPCALGLATPVSIMVGVGRGAGLGVLIKNAEALELMEKVDTLVVDKTGTLTEGRPSVTQVVALDGFERDELLRLAAGVERASEHPLAQAVVHAAEAQGMSIPSVSDFDSPVGKGVVGVVEGHRVLLGSATFLLSHDLDTTALTDRADELRADGATAIFIGVDDRVAGIFAIADPVKETTPAALEALRAEGIEVVMLTGDNRVTATAVARMLHIDRVEAEVLPDHKSDIVTQLRAEGRVVAMAGDGVNDAPALAAADVGLAMSSGTDVAMESAGVTLLRGDLTGIVNARRLSQATMSNIRQNLVFAFIYNVAGIPVAAGVLYPTFGLLLSPIIAAAAMALSSVSVITNALRLRSVRL</sequence>
<dbReference type="EMBL" id="FOQG01000020">
    <property type="protein sequence ID" value="SFJ19642.1"/>
    <property type="molecule type" value="Genomic_DNA"/>
</dbReference>
<feature type="transmembrane region" description="Helical" evidence="13">
    <location>
        <begin position="137"/>
        <end position="157"/>
    </location>
</feature>
<keyword evidence="6 13" id="KW-0547">Nucleotide-binding</keyword>
<feature type="transmembrane region" description="Helical" evidence="13">
    <location>
        <begin position="674"/>
        <end position="693"/>
    </location>
</feature>
<feature type="transmembrane region" description="Helical" evidence="13">
    <location>
        <begin position="699"/>
        <end position="721"/>
    </location>
</feature>
<keyword evidence="18" id="KW-1185">Reference proteome</keyword>
<evidence type="ECO:0000256" key="8">
    <source>
        <dbReference type="ARBA" id="ARBA00022840"/>
    </source>
</evidence>
<feature type="transmembrane region" description="Helical" evidence="13">
    <location>
        <begin position="177"/>
        <end position="195"/>
    </location>
</feature>
<dbReference type="NCBIfam" id="TIGR01494">
    <property type="entry name" value="ATPase_P-type"/>
    <property type="match status" value="1"/>
</dbReference>
<keyword evidence="7" id="KW-0406">Ion transport</keyword>
<dbReference type="PRINTS" id="PR00119">
    <property type="entry name" value="CATATPASE"/>
</dbReference>
<dbReference type="SUPFAM" id="SSF81653">
    <property type="entry name" value="Calcium ATPase, transduction domain A"/>
    <property type="match status" value="1"/>
</dbReference>
<evidence type="ECO:0000256" key="1">
    <source>
        <dbReference type="ARBA" id="ARBA00004651"/>
    </source>
</evidence>
<evidence type="ECO:0000256" key="10">
    <source>
        <dbReference type="ARBA" id="ARBA00022989"/>
    </source>
</evidence>
<dbReference type="GO" id="GO:0005886">
    <property type="term" value="C:plasma membrane"/>
    <property type="evidence" value="ECO:0007669"/>
    <property type="project" value="UniProtKB-SubCell"/>
</dbReference>
<dbReference type="OrthoDB" id="7059309at2"/>
<feature type="transmembrane region" description="Helical" evidence="13">
    <location>
        <begin position="105"/>
        <end position="125"/>
    </location>
</feature>
<dbReference type="Gene3D" id="2.70.150.10">
    <property type="entry name" value="Calcium-transporting ATPase, cytoplasmic transduction domain A"/>
    <property type="match status" value="1"/>
</dbReference>
<name>A0A1I3PDU6_9ACTN</name>
<dbReference type="GO" id="GO:0016887">
    <property type="term" value="F:ATP hydrolysis activity"/>
    <property type="evidence" value="ECO:0007669"/>
    <property type="project" value="InterPro"/>
</dbReference>
<dbReference type="InterPro" id="IPR036412">
    <property type="entry name" value="HAD-like_sf"/>
</dbReference>
<feature type="compositionally biased region" description="Low complexity" evidence="14">
    <location>
        <begin position="9"/>
        <end position="20"/>
    </location>
</feature>
<evidence type="ECO:0000259" key="15">
    <source>
        <dbReference type="Pfam" id="PF00122"/>
    </source>
</evidence>
<comment type="similarity">
    <text evidence="2 13">Belongs to the cation transport ATPase (P-type) (TC 3.A.3) family. Type IB subfamily.</text>
</comment>
<evidence type="ECO:0000256" key="7">
    <source>
        <dbReference type="ARBA" id="ARBA00022796"/>
    </source>
</evidence>
<comment type="subcellular location">
    <subcellularLocation>
        <location evidence="1">Cell membrane</location>
        <topology evidence="1">Multi-pass membrane protein</topology>
    </subcellularLocation>
</comment>
<dbReference type="AlphaFoldDB" id="A0A1I3PDU6"/>
<keyword evidence="7" id="KW-0187">Copper transport</keyword>
<evidence type="ECO:0000256" key="11">
    <source>
        <dbReference type="ARBA" id="ARBA00023008"/>
    </source>
</evidence>
<dbReference type="SUPFAM" id="SSF81665">
    <property type="entry name" value="Calcium ATPase, transmembrane domain M"/>
    <property type="match status" value="1"/>
</dbReference>
<dbReference type="Gene3D" id="3.40.1110.10">
    <property type="entry name" value="Calcium-transporting ATPase, cytoplasmic domain N"/>
    <property type="match status" value="1"/>
</dbReference>
<keyword evidence="8 13" id="KW-0067">ATP-binding</keyword>
<dbReference type="PANTHER" id="PTHR43520">
    <property type="entry name" value="ATP7, ISOFORM B"/>
    <property type="match status" value="1"/>
</dbReference>
<dbReference type="RefSeq" id="WP_091116741.1">
    <property type="nucleotide sequence ID" value="NZ_BKAF01000026.1"/>
</dbReference>
<dbReference type="Gene3D" id="3.40.50.1000">
    <property type="entry name" value="HAD superfamily/HAD-like"/>
    <property type="match status" value="1"/>
</dbReference>
<dbReference type="GO" id="GO:0005524">
    <property type="term" value="F:ATP binding"/>
    <property type="evidence" value="ECO:0007669"/>
    <property type="project" value="UniProtKB-UniRule"/>
</dbReference>
<dbReference type="InterPro" id="IPR045800">
    <property type="entry name" value="HMBD"/>
</dbReference>
<dbReference type="PROSITE" id="PS00154">
    <property type="entry name" value="ATPASE_E1_E2"/>
    <property type="match status" value="1"/>
</dbReference>
<keyword evidence="3 13" id="KW-1003">Cell membrane</keyword>
<dbReference type="Pfam" id="PF00122">
    <property type="entry name" value="E1-E2_ATPase"/>
    <property type="match status" value="1"/>
</dbReference>